<dbReference type="AlphaFoldDB" id="A0A934TTX6"/>
<dbReference type="EMBL" id="JAEPWM010000005">
    <property type="protein sequence ID" value="MBK6007344.1"/>
    <property type="molecule type" value="Genomic_DNA"/>
</dbReference>
<dbReference type="GO" id="GO:0005507">
    <property type="term" value="F:copper ion binding"/>
    <property type="evidence" value="ECO:0007669"/>
    <property type="project" value="InterPro"/>
</dbReference>
<evidence type="ECO:0000256" key="3">
    <source>
        <dbReference type="ARBA" id="ARBA00022729"/>
    </source>
</evidence>
<dbReference type="GO" id="GO:0005886">
    <property type="term" value="C:plasma membrane"/>
    <property type="evidence" value="ECO:0007669"/>
    <property type="project" value="TreeGrafter"/>
</dbReference>
<evidence type="ECO:0000256" key="4">
    <source>
        <dbReference type="ARBA" id="ARBA00023008"/>
    </source>
</evidence>
<dbReference type="GO" id="GO:0030313">
    <property type="term" value="C:cell envelope"/>
    <property type="evidence" value="ECO:0007669"/>
    <property type="project" value="UniProtKB-SubCell"/>
</dbReference>
<evidence type="ECO:0000256" key="2">
    <source>
        <dbReference type="ARBA" id="ARBA00022723"/>
    </source>
</evidence>
<evidence type="ECO:0000256" key="5">
    <source>
        <dbReference type="SAM" id="SignalP"/>
    </source>
</evidence>
<dbReference type="Pfam" id="PF04234">
    <property type="entry name" value="CopC"/>
    <property type="match status" value="1"/>
</dbReference>
<dbReference type="InterPro" id="IPR014755">
    <property type="entry name" value="Cu-Rt/internalin_Ig-like"/>
</dbReference>
<name>A0A934TTX6_9BURK</name>
<evidence type="ECO:0000313" key="7">
    <source>
        <dbReference type="EMBL" id="MBK6007344.1"/>
    </source>
</evidence>
<dbReference type="PANTHER" id="PTHR34820">
    <property type="entry name" value="INNER MEMBRANE PROTEIN YEBZ"/>
    <property type="match status" value="1"/>
</dbReference>
<comment type="subcellular location">
    <subcellularLocation>
        <location evidence="1">Cell envelope</location>
    </subcellularLocation>
</comment>
<dbReference type="InterPro" id="IPR007348">
    <property type="entry name" value="CopC_dom"/>
</dbReference>
<comment type="caution">
    <text evidence="7">The sequence shown here is derived from an EMBL/GenBank/DDBJ whole genome shotgun (WGS) entry which is preliminary data.</text>
</comment>
<feature type="domain" description="CopC" evidence="6">
    <location>
        <begin position="20"/>
        <end position="115"/>
    </location>
</feature>
<evidence type="ECO:0000259" key="6">
    <source>
        <dbReference type="Pfam" id="PF04234"/>
    </source>
</evidence>
<dbReference type="InterPro" id="IPR032694">
    <property type="entry name" value="CopC/D"/>
</dbReference>
<dbReference type="GO" id="GO:0042597">
    <property type="term" value="C:periplasmic space"/>
    <property type="evidence" value="ECO:0007669"/>
    <property type="project" value="InterPro"/>
</dbReference>
<dbReference type="Gene3D" id="2.60.40.1220">
    <property type="match status" value="1"/>
</dbReference>
<proteinExistence type="predicted"/>
<feature type="chain" id="PRO_5037589235" evidence="5">
    <location>
        <begin position="20"/>
        <end position="117"/>
    </location>
</feature>
<evidence type="ECO:0000256" key="1">
    <source>
        <dbReference type="ARBA" id="ARBA00004196"/>
    </source>
</evidence>
<sequence>MRRCIAGACMALLAVAAHAHGFLERAEPRVGSQVQAAPAEVKLWFNEPLEIAFSTLTVLDASGRRVDRADAHLDAHNKALLRVSLPPLAPGVYTVHWRAVSIDTHVTQGDFVFRVGP</sequence>
<dbReference type="GO" id="GO:0046688">
    <property type="term" value="P:response to copper ion"/>
    <property type="evidence" value="ECO:0007669"/>
    <property type="project" value="InterPro"/>
</dbReference>
<dbReference type="SUPFAM" id="SSF81296">
    <property type="entry name" value="E set domains"/>
    <property type="match status" value="1"/>
</dbReference>
<dbReference type="InterPro" id="IPR014756">
    <property type="entry name" value="Ig_E-set"/>
</dbReference>
<accession>A0A934TTX6</accession>
<keyword evidence="4" id="KW-0186">Copper</keyword>
<evidence type="ECO:0000313" key="8">
    <source>
        <dbReference type="Proteomes" id="UP000630528"/>
    </source>
</evidence>
<dbReference type="Proteomes" id="UP000630528">
    <property type="component" value="Unassembled WGS sequence"/>
</dbReference>
<feature type="signal peptide" evidence="5">
    <location>
        <begin position="1"/>
        <end position="19"/>
    </location>
</feature>
<keyword evidence="8" id="KW-1185">Reference proteome</keyword>
<dbReference type="RefSeq" id="WP_201172543.1">
    <property type="nucleotide sequence ID" value="NZ_JAEPWM010000005.1"/>
</dbReference>
<dbReference type="GO" id="GO:0006825">
    <property type="term" value="P:copper ion transport"/>
    <property type="evidence" value="ECO:0007669"/>
    <property type="project" value="InterPro"/>
</dbReference>
<protein>
    <submittedName>
        <fullName evidence="7">Copper resistance protein CopC</fullName>
    </submittedName>
</protein>
<reference evidence="7" key="2">
    <citation type="submission" date="2021-01" db="EMBL/GenBank/DDBJ databases">
        <authorList>
            <person name="Kang M."/>
        </authorList>
    </citation>
    <scope>NUCLEOTIDE SEQUENCE</scope>
    <source>
        <strain evidence="7">KACC 17527</strain>
    </source>
</reference>
<dbReference type="PANTHER" id="PTHR34820:SF4">
    <property type="entry name" value="INNER MEMBRANE PROTEIN YEBZ"/>
    <property type="match status" value="1"/>
</dbReference>
<keyword evidence="3 5" id="KW-0732">Signal</keyword>
<reference evidence="7" key="1">
    <citation type="journal article" date="2012" name="J. Microbiol. Biotechnol.">
        <title>Ramlibacter ginsenosidimutans sp. nov., with ginsenoside-converting activity.</title>
        <authorList>
            <person name="Wang L."/>
            <person name="An D.S."/>
            <person name="Kim S.G."/>
            <person name="Jin F.X."/>
            <person name="Kim S.C."/>
            <person name="Lee S.T."/>
            <person name="Im W.T."/>
        </authorList>
    </citation>
    <scope>NUCLEOTIDE SEQUENCE</scope>
    <source>
        <strain evidence="7">KACC 17527</strain>
    </source>
</reference>
<organism evidence="7 8">
    <name type="scientific">Ramlibacter ginsenosidimutans</name>
    <dbReference type="NCBI Taxonomy" id="502333"/>
    <lineage>
        <taxon>Bacteria</taxon>
        <taxon>Pseudomonadati</taxon>
        <taxon>Pseudomonadota</taxon>
        <taxon>Betaproteobacteria</taxon>
        <taxon>Burkholderiales</taxon>
        <taxon>Comamonadaceae</taxon>
        <taxon>Ramlibacter</taxon>
    </lineage>
</organism>
<keyword evidence="2" id="KW-0479">Metal-binding</keyword>
<gene>
    <name evidence="7" type="ORF">JJB11_14680</name>
</gene>